<name>A0ABP9WDX7_9DEIO</name>
<dbReference type="RefSeq" id="WP_345467880.1">
    <property type="nucleotide sequence ID" value="NZ_BAABRP010000024.1"/>
</dbReference>
<dbReference type="EMBL" id="BAABRP010000024">
    <property type="protein sequence ID" value="GAA5514773.1"/>
    <property type="molecule type" value="Genomic_DNA"/>
</dbReference>
<proteinExistence type="predicted"/>
<evidence type="ECO:0008006" key="3">
    <source>
        <dbReference type="Google" id="ProtNLM"/>
    </source>
</evidence>
<keyword evidence="2" id="KW-1185">Reference proteome</keyword>
<protein>
    <recommendedName>
        <fullName evidence="3">HK97 gp10 family phage protein</fullName>
    </recommendedName>
</protein>
<reference evidence="1 2" key="1">
    <citation type="submission" date="2024-02" db="EMBL/GenBank/DDBJ databases">
        <title>Deinococcus carri NBRC 110142.</title>
        <authorList>
            <person name="Ichikawa N."/>
            <person name="Katano-Makiyama Y."/>
            <person name="Hidaka K."/>
        </authorList>
    </citation>
    <scope>NUCLEOTIDE SEQUENCE [LARGE SCALE GENOMIC DNA]</scope>
    <source>
        <strain evidence="1 2">NBRC 110142</strain>
    </source>
</reference>
<dbReference type="Proteomes" id="UP001401887">
    <property type="component" value="Unassembled WGS sequence"/>
</dbReference>
<evidence type="ECO:0000313" key="2">
    <source>
        <dbReference type="Proteomes" id="UP001401887"/>
    </source>
</evidence>
<organism evidence="1 2">
    <name type="scientific">Deinococcus carri</name>
    <dbReference type="NCBI Taxonomy" id="1211323"/>
    <lineage>
        <taxon>Bacteria</taxon>
        <taxon>Thermotogati</taxon>
        <taxon>Deinococcota</taxon>
        <taxon>Deinococci</taxon>
        <taxon>Deinococcales</taxon>
        <taxon>Deinococcaceae</taxon>
        <taxon>Deinococcus</taxon>
    </lineage>
</organism>
<comment type="caution">
    <text evidence="1">The sequence shown here is derived from an EMBL/GenBank/DDBJ whole genome shotgun (WGS) entry which is preliminary data.</text>
</comment>
<gene>
    <name evidence="1" type="ORF">Dcar01_03534</name>
</gene>
<evidence type="ECO:0000313" key="1">
    <source>
        <dbReference type="EMBL" id="GAA5514773.1"/>
    </source>
</evidence>
<sequence length="138" mass="14961">MPWADNPDLDREMDALFDRADEAMAEAAAGFLREVLDQPGAGVKWPGLPNPSSAPGAYPARQSGDLLKSIGAQKVGQEWHFGSFNAPPEAWALEYPSPPDSPITRQSAHGARPWLSKFLGDELGHKVVWDALDSILGR</sequence>
<accession>A0ABP9WDX7</accession>